<dbReference type="PROSITE" id="PS00860">
    <property type="entry name" value="GTP_CYCLOHYDROL_1_2"/>
    <property type="match status" value="1"/>
</dbReference>
<dbReference type="InterPro" id="IPR020602">
    <property type="entry name" value="GTP_CycHdrlase_I_dom"/>
</dbReference>
<proteinExistence type="inferred from homology"/>
<feature type="domain" description="GTP cyclohydrolase I" evidence="6">
    <location>
        <begin position="19"/>
        <end position="189"/>
    </location>
</feature>
<dbReference type="Proteomes" id="UP000823521">
    <property type="component" value="Unassembled WGS sequence"/>
</dbReference>
<dbReference type="Gene3D" id="1.10.286.10">
    <property type="match status" value="1"/>
</dbReference>
<dbReference type="Gene3D" id="3.30.1130.10">
    <property type="match status" value="1"/>
</dbReference>
<evidence type="ECO:0000256" key="4">
    <source>
        <dbReference type="ARBA" id="ARBA00022801"/>
    </source>
</evidence>
<comment type="similarity">
    <text evidence="5">Belongs to the GTP cyclohydrolase I family.</text>
</comment>
<dbReference type="NCBIfam" id="NF006826">
    <property type="entry name" value="PRK09347.1-3"/>
    <property type="match status" value="1"/>
</dbReference>
<evidence type="ECO:0000256" key="3">
    <source>
        <dbReference type="ARBA" id="ARBA00022563"/>
    </source>
</evidence>
<dbReference type="RefSeq" id="WP_208811767.1">
    <property type="nucleotide sequence ID" value="NZ_WVUH01000030.1"/>
</dbReference>
<protein>
    <recommendedName>
        <fullName evidence="5">GTP cyclohydrolase 1</fullName>
        <ecNumber evidence="5">3.5.4.16</ecNumber>
    </recommendedName>
    <alternativeName>
        <fullName evidence="5">GTP cyclohydrolase I</fullName>
        <shortName evidence="5">GTP-CH-I</shortName>
    </alternativeName>
</protein>
<dbReference type="PANTHER" id="PTHR11109:SF7">
    <property type="entry name" value="GTP CYCLOHYDROLASE 1"/>
    <property type="match status" value="1"/>
</dbReference>
<dbReference type="InterPro" id="IPR018234">
    <property type="entry name" value="GTP_CycHdrlase_I_CS"/>
</dbReference>
<keyword evidence="5" id="KW-0479">Metal-binding</keyword>
<evidence type="ECO:0000313" key="8">
    <source>
        <dbReference type="Proteomes" id="UP000823521"/>
    </source>
</evidence>
<keyword evidence="4 5" id="KW-0378">Hydrolase</keyword>
<dbReference type="HAMAP" id="MF_00223">
    <property type="entry name" value="FolE"/>
    <property type="match status" value="1"/>
</dbReference>
<reference evidence="7 8" key="1">
    <citation type="submission" date="2019-12" db="EMBL/GenBank/DDBJ databases">
        <title>Whole genome sequencing of endophytic Actinobacterium Micromonospora sp. MPMI6T.</title>
        <authorList>
            <person name="Evv R."/>
            <person name="Podile A.R."/>
        </authorList>
    </citation>
    <scope>NUCLEOTIDE SEQUENCE [LARGE SCALE GENOMIC DNA]</scope>
    <source>
        <strain evidence="7 8">MPMI6</strain>
    </source>
</reference>
<keyword evidence="5" id="KW-0342">GTP-binding</keyword>
<sequence length="195" mass="21208">MINDPGMTVAPLDLESARDAATQFLKALGMDTDAPATVDTPARMVAAYAELLSPRPFVFTTFPNDSAYDHLVAVRAIPFHSLCEHHMLPFRGTADVAYQPTDKIVGLSKLARLVEHTAKRPQVQERLTRQIATHLTEQLAPAGVGVLVRAEHLCMTLRGAQTPGTETITTALLGTVRSEAALRNEFLHATRSGDR</sequence>
<keyword evidence="3 5" id="KW-0554">One-carbon metabolism</keyword>
<dbReference type="EC" id="3.5.4.16" evidence="5"/>
<dbReference type="EMBL" id="WVUH01000030">
    <property type="protein sequence ID" value="MBO4205586.1"/>
    <property type="molecule type" value="Genomic_DNA"/>
</dbReference>
<comment type="pathway">
    <text evidence="2 5">Cofactor biosynthesis; 7,8-dihydroneopterin triphosphate biosynthesis; 7,8-dihydroneopterin triphosphate from GTP: step 1/1.</text>
</comment>
<dbReference type="PANTHER" id="PTHR11109">
    <property type="entry name" value="GTP CYCLOHYDROLASE I"/>
    <property type="match status" value="1"/>
</dbReference>
<dbReference type="InterPro" id="IPR043133">
    <property type="entry name" value="GTP-CH-I_C/QueF"/>
</dbReference>
<dbReference type="GO" id="GO:0003934">
    <property type="term" value="F:GTP cyclohydrolase I activity"/>
    <property type="evidence" value="ECO:0007669"/>
    <property type="project" value="UniProtKB-EC"/>
</dbReference>
<comment type="catalytic activity">
    <reaction evidence="1 5">
        <text>GTP + H2O = 7,8-dihydroneopterin 3'-triphosphate + formate + H(+)</text>
        <dbReference type="Rhea" id="RHEA:17473"/>
        <dbReference type="ChEBI" id="CHEBI:15377"/>
        <dbReference type="ChEBI" id="CHEBI:15378"/>
        <dbReference type="ChEBI" id="CHEBI:15740"/>
        <dbReference type="ChEBI" id="CHEBI:37565"/>
        <dbReference type="ChEBI" id="CHEBI:58462"/>
        <dbReference type="EC" id="3.5.4.16"/>
    </reaction>
</comment>
<dbReference type="InterPro" id="IPR001474">
    <property type="entry name" value="GTP_CycHdrlase_I"/>
</dbReference>
<evidence type="ECO:0000256" key="5">
    <source>
        <dbReference type="HAMAP-Rule" id="MF_00223"/>
    </source>
</evidence>
<keyword evidence="5" id="KW-0547">Nucleotide-binding</keyword>
<comment type="caution">
    <text evidence="7">The sequence shown here is derived from an EMBL/GenBank/DDBJ whole genome shotgun (WGS) entry which is preliminary data.</text>
</comment>
<organism evidence="7 8">
    <name type="scientific">Micromonospora echinofusca</name>
    <dbReference type="NCBI Taxonomy" id="47858"/>
    <lineage>
        <taxon>Bacteria</taxon>
        <taxon>Bacillati</taxon>
        <taxon>Actinomycetota</taxon>
        <taxon>Actinomycetes</taxon>
        <taxon>Micromonosporales</taxon>
        <taxon>Micromonosporaceae</taxon>
        <taxon>Micromonospora</taxon>
    </lineage>
</organism>
<feature type="binding site" evidence="5">
    <location>
        <position position="154"/>
    </location>
    <ligand>
        <name>Zn(2+)</name>
        <dbReference type="ChEBI" id="CHEBI:29105"/>
    </ligand>
</feature>
<evidence type="ECO:0000313" key="7">
    <source>
        <dbReference type="EMBL" id="MBO4205586.1"/>
    </source>
</evidence>
<comment type="subunit">
    <text evidence="5">Homopolymer.</text>
</comment>
<evidence type="ECO:0000256" key="1">
    <source>
        <dbReference type="ARBA" id="ARBA00001052"/>
    </source>
</evidence>
<keyword evidence="5" id="KW-0862">Zinc</keyword>
<feature type="binding site" evidence="5">
    <location>
        <position position="86"/>
    </location>
    <ligand>
        <name>Zn(2+)</name>
        <dbReference type="ChEBI" id="CHEBI:29105"/>
    </ligand>
</feature>
<gene>
    <name evidence="5 7" type="primary">folE</name>
    <name evidence="7" type="ORF">GSF22_06125</name>
</gene>
<keyword evidence="8" id="KW-1185">Reference proteome</keyword>
<dbReference type="InterPro" id="IPR043134">
    <property type="entry name" value="GTP-CH-I_N"/>
</dbReference>
<evidence type="ECO:0000259" key="6">
    <source>
        <dbReference type="Pfam" id="PF01227"/>
    </source>
</evidence>
<accession>A0ABS3VM93</accession>
<feature type="binding site" evidence="5">
    <location>
        <position position="83"/>
    </location>
    <ligand>
        <name>Zn(2+)</name>
        <dbReference type="ChEBI" id="CHEBI:29105"/>
    </ligand>
</feature>
<name>A0ABS3VM93_MICEH</name>
<dbReference type="NCBIfam" id="NF006825">
    <property type="entry name" value="PRK09347.1-2"/>
    <property type="match status" value="1"/>
</dbReference>
<dbReference type="Pfam" id="PF01227">
    <property type="entry name" value="GTP_cyclohydroI"/>
    <property type="match status" value="1"/>
</dbReference>
<dbReference type="SUPFAM" id="SSF55620">
    <property type="entry name" value="Tetrahydrobiopterin biosynthesis enzymes-like"/>
    <property type="match status" value="1"/>
</dbReference>
<evidence type="ECO:0000256" key="2">
    <source>
        <dbReference type="ARBA" id="ARBA00005080"/>
    </source>
</evidence>